<reference evidence="1" key="1">
    <citation type="journal article" date="2014" name="Front. Microbiol.">
        <title>High frequency of phylogenetically diverse reductive dehalogenase-homologous genes in deep subseafloor sedimentary metagenomes.</title>
        <authorList>
            <person name="Kawai M."/>
            <person name="Futagami T."/>
            <person name="Toyoda A."/>
            <person name="Takaki Y."/>
            <person name="Nishi S."/>
            <person name="Hori S."/>
            <person name="Arai W."/>
            <person name="Tsubouchi T."/>
            <person name="Morono Y."/>
            <person name="Uchiyama I."/>
            <person name="Ito T."/>
            <person name="Fujiyama A."/>
            <person name="Inagaki F."/>
            <person name="Takami H."/>
        </authorList>
    </citation>
    <scope>NUCLEOTIDE SEQUENCE</scope>
    <source>
        <strain evidence="1">Expedition CK06-06</strain>
    </source>
</reference>
<accession>X1MPX6</accession>
<proteinExistence type="predicted"/>
<dbReference type="AlphaFoldDB" id="X1MPX6"/>
<name>X1MPX6_9ZZZZ</name>
<comment type="caution">
    <text evidence="1">The sequence shown here is derived from an EMBL/GenBank/DDBJ whole genome shotgun (WGS) entry which is preliminary data.</text>
</comment>
<gene>
    <name evidence="1" type="ORF">S06H3_19730</name>
</gene>
<organism evidence="1">
    <name type="scientific">marine sediment metagenome</name>
    <dbReference type="NCBI Taxonomy" id="412755"/>
    <lineage>
        <taxon>unclassified sequences</taxon>
        <taxon>metagenomes</taxon>
        <taxon>ecological metagenomes</taxon>
    </lineage>
</organism>
<protein>
    <submittedName>
        <fullName evidence="1">Uncharacterized protein</fullName>
    </submittedName>
</protein>
<evidence type="ECO:0000313" key="1">
    <source>
        <dbReference type="EMBL" id="GAI08424.1"/>
    </source>
</evidence>
<dbReference type="EMBL" id="BARV01010132">
    <property type="protein sequence ID" value="GAI08424.1"/>
    <property type="molecule type" value="Genomic_DNA"/>
</dbReference>
<feature type="non-terminal residue" evidence="1">
    <location>
        <position position="254"/>
    </location>
</feature>
<sequence>MDTGLPQTFPFRNVFAQFLGEYASRSTYWYVPKYRVVNDENIQVFRRILRTIFDDFLDCVFDLEAQDRLRRRLVEQGLLEPYRKRAARRDRTALPRIIKKLLEMLGLLWTRPDQAIVITDAGLDVIIAEDPREVIEQQIAKIQYPNPTIKGSYASDFTGLLPHLFLLQLLQHSGYYLTVQEYELFVNLARDQADLERIGRYVAYWRDLSAEEQMLVVELAGEIPMRGDESRTRYGRINRNSSYQRGLYAYPHYL</sequence>